<name>A0A4Y2G0T1_ARAVE</name>
<sequence>MEPSWTSFPLQLGWTHLKEAATEDILDFSDCGSPSIFDCSYPYPDKLVEKSGNIPTEQDLDLICPHFLTFSLCHDISVQKCVHPSQAHQFTTKESKLYREI</sequence>
<dbReference type="Proteomes" id="UP000499080">
    <property type="component" value="Unassembled WGS sequence"/>
</dbReference>
<dbReference type="OrthoDB" id="10509524at2759"/>
<gene>
    <name evidence="1" type="ORF">AVEN_133100_1</name>
</gene>
<dbReference type="AlphaFoldDB" id="A0A4Y2G0T1"/>
<protein>
    <submittedName>
        <fullName evidence="1">Uncharacterized protein</fullName>
    </submittedName>
</protein>
<organism evidence="1 2">
    <name type="scientific">Araneus ventricosus</name>
    <name type="common">Orbweaver spider</name>
    <name type="synonym">Epeira ventricosa</name>
    <dbReference type="NCBI Taxonomy" id="182803"/>
    <lineage>
        <taxon>Eukaryota</taxon>
        <taxon>Metazoa</taxon>
        <taxon>Ecdysozoa</taxon>
        <taxon>Arthropoda</taxon>
        <taxon>Chelicerata</taxon>
        <taxon>Arachnida</taxon>
        <taxon>Araneae</taxon>
        <taxon>Araneomorphae</taxon>
        <taxon>Entelegynae</taxon>
        <taxon>Araneoidea</taxon>
        <taxon>Araneidae</taxon>
        <taxon>Araneus</taxon>
    </lineage>
</organism>
<reference evidence="1 2" key="1">
    <citation type="journal article" date="2019" name="Sci. Rep.">
        <title>Orb-weaving spider Araneus ventricosus genome elucidates the spidroin gene catalogue.</title>
        <authorList>
            <person name="Kono N."/>
            <person name="Nakamura H."/>
            <person name="Ohtoshi R."/>
            <person name="Moran D.A.P."/>
            <person name="Shinohara A."/>
            <person name="Yoshida Y."/>
            <person name="Fujiwara M."/>
            <person name="Mori M."/>
            <person name="Tomita M."/>
            <person name="Arakawa K."/>
        </authorList>
    </citation>
    <scope>NUCLEOTIDE SEQUENCE [LARGE SCALE GENOMIC DNA]</scope>
</reference>
<evidence type="ECO:0000313" key="1">
    <source>
        <dbReference type="EMBL" id="GBM46356.1"/>
    </source>
</evidence>
<accession>A0A4Y2G0T1</accession>
<keyword evidence="2" id="KW-1185">Reference proteome</keyword>
<comment type="caution">
    <text evidence="1">The sequence shown here is derived from an EMBL/GenBank/DDBJ whole genome shotgun (WGS) entry which is preliminary data.</text>
</comment>
<dbReference type="EMBL" id="BGPR01001133">
    <property type="protein sequence ID" value="GBM46356.1"/>
    <property type="molecule type" value="Genomic_DNA"/>
</dbReference>
<proteinExistence type="predicted"/>
<evidence type="ECO:0000313" key="2">
    <source>
        <dbReference type="Proteomes" id="UP000499080"/>
    </source>
</evidence>